<dbReference type="PRINTS" id="PR00455">
    <property type="entry name" value="HTHTETR"/>
</dbReference>
<evidence type="ECO:0000313" key="5">
    <source>
        <dbReference type="Proteomes" id="UP000186795"/>
    </source>
</evidence>
<dbReference type="PROSITE" id="PS01081">
    <property type="entry name" value="HTH_TETR_1"/>
    <property type="match status" value="1"/>
</dbReference>
<evidence type="ECO:0000259" key="3">
    <source>
        <dbReference type="PROSITE" id="PS50977"/>
    </source>
</evidence>
<dbReference type="PANTHER" id="PTHR30328:SF54">
    <property type="entry name" value="HTH-TYPE TRANSCRIPTIONAL REPRESSOR SCO4008"/>
    <property type="match status" value="1"/>
</dbReference>
<gene>
    <name evidence="4" type="ORF">SAMN05421790_1049</name>
</gene>
<dbReference type="EMBL" id="FTOD01000004">
    <property type="protein sequence ID" value="SIS69919.1"/>
    <property type="molecule type" value="Genomic_DNA"/>
</dbReference>
<keyword evidence="5" id="KW-1185">Reference proteome</keyword>
<dbReference type="Proteomes" id="UP000186795">
    <property type="component" value="Unassembled WGS sequence"/>
</dbReference>
<evidence type="ECO:0000256" key="1">
    <source>
        <dbReference type="ARBA" id="ARBA00023125"/>
    </source>
</evidence>
<dbReference type="InterPro" id="IPR009057">
    <property type="entry name" value="Homeodomain-like_sf"/>
</dbReference>
<dbReference type="PANTHER" id="PTHR30328">
    <property type="entry name" value="TRANSCRIPTIONAL REPRESSOR"/>
    <property type="match status" value="1"/>
</dbReference>
<dbReference type="AlphaFoldDB" id="A0A1N7L7U7"/>
<dbReference type="InterPro" id="IPR036271">
    <property type="entry name" value="Tet_transcr_reg_TetR-rel_C_sf"/>
</dbReference>
<sequence>MKTFESLDQEKRQRILNAAMQEFAEKGFAQASTNEIVKQAKIGKGMLFYYFKNKQTLYDYVVDYALKIVDEQFVQKIDMDNRDFIDRMHDLAKKKLACYHAHPHVFTFLASVFLNEMTLLKEDLHKRILTLQQRVQGRLYDNIDLTLFREDIDVEKALQLIQWAIEGYQQQLIQTFLAESITKMDLLPYWEEFDEYLAVLKTSFYA</sequence>
<evidence type="ECO:0000256" key="2">
    <source>
        <dbReference type="PROSITE-ProRule" id="PRU00335"/>
    </source>
</evidence>
<keyword evidence="1 2" id="KW-0238">DNA-binding</keyword>
<reference evidence="5" key="1">
    <citation type="submission" date="2017-01" db="EMBL/GenBank/DDBJ databases">
        <authorList>
            <person name="Varghese N."/>
            <person name="Submissions S."/>
        </authorList>
    </citation>
    <scope>NUCLEOTIDE SEQUENCE [LARGE SCALE GENOMIC DNA]</scope>
    <source>
        <strain evidence="5">DSM 45196</strain>
    </source>
</reference>
<dbReference type="GO" id="GO:0006355">
    <property type="term" value="P:regulation of DNA-templated transcription"/>
    <property type="evidence" value="ECO:0007669"/>
    <property type="project" value="UniProtKB-ARBA"/>
</dbReference>
<dbReference type="Gene3D" id="1.10.10.60">
    <property type="entry name" value="Homeodomain-like"/>
    <property type="match status" value="1"/>
</dbReference>
<dbReference type="PROSITE" id="PS50977">
    <property type="entry name" value="HTH_TETR_2"/>
    <property type="match status" value="1"/>
</dbReference>
<dbReference type="InterPro" id="IPR050109">
    <property type="entry name" value="HTH-type_TetR-like_transc_reg"/>
</dbReference>
<dbReference type="InterPro" id="IPR001647">
    <property type="entry name" value="HTH_TetR"/>
</dbReference>
<dbReference type="RefSeq" id="WP_076524322.1">
    <property type="nucleotide sequence ID" value="NZ_CP048103.1"/>
</dbReference>
<dbReference type="InterPro" id="IPR023772">
    <property type="entry name" value="DNA-bd_HTH_TetR-type_CS"/>
</dbReference>
<feature type="domain" description="HTH tetR-type" evidence="3">
    <location>
        <begin position="9"/>
        <end position="69"/>
    </location>
</feature>
<accession>A0A1N7L7U7</accession>
<dbReference type="SUPFAM" id="SSF46689">
    <property type="entry name" value="Homeodomain-like"/>
    <property type="match status" value="1"/>
</dbReference>
<dbReference type="Pfam" id="PF00440">
    <property type="entry name" value="TetR_N"/>
    <property type="match status" value="1"/>
</dbReference>
<protein>
    <submittedName>
        <fullName evidence="4">Transcriptional regulator, TetR family</fullName>
    </submittedName>
</protein>
<dbReference type="OrthoDB" id="9780939at2"/>
<feature type="DNA-binding region" description="H-T-H motif" evidence="2">
    <location>
        <begin position="32"/>
        <end position="51"/>
    </location>
</feature>
<dbReference type="SUPFAM" id="SSF48498">
    <property type="entry name" value="Tetracyclin repressor-like, C-terminal domain"/>
    <property type="match status" value="1"/>
</dbReference>
<dbReference type="Gene3D" id="1.10.357.10">
    <property type="entry name" value="Tetracycline Repressor, domain 2"/>
    <property type="match status" value="1"/>
</dbReference>
<proteinExistence type="predicted"/>
<organism evidence="4 5">
    <name type="scientific">Kroppenstedtia eburnea</name>
    <dbReference type="NCBI Taxonomy" id="714067"/>
    <lineage>
        <taxon>Bacteria</taxon>
        <taxon>Bacillati</taxon>
        <taxon>Bacillota</taxon>
        <taxon>Bacilli</taxon>
        <taxon>Bacillales</taxon>
        <taxon>Thermoactinomycetaceae</taxon>
        <taxon>Kroppenstedtia</taxon>
    </lineage>
</organism>
<name>A0A1N7L7U7_9BACL</name>
<evidence type="ECO:0000313" key="4">
    <source>
        <dbReference type="EMBL" id="SIS69919.1"/>
    </source>
</evidence>
<dbReference type="GO" id="GO:0003677">
    <property type="term" value="F:DNA binding"/>
    <property type="evidence" value="ECO:0007669"/>
    <property type="project" value="UniProtKB-UniRule"/>
</dbReference>